<dbReference type="Proteomes" id="UP001281761">
    <property type="component" value="Unassembled WGS sequence"/>
</dbReference>
<sequence length="333" mass="36001">MGDCGGERGWRRDNPETSLYFLTYKTQTDIFEQFGTATTIIDLAILISGSDTEGTIEGETADVVKGTMLLLLDNTKPNNPNSEDVPPATCRVVVVNFTPLTVTGQSEELPFGDSERLQSSCTYLLIAASISNTLLTIPSPPPSIFTSDAPRVRKILCQPGTIGEKMISLEGYKLEAGEYTIHFEGSPSLTLKVTFDEDQKGKPKQKSSSVSVGPGGKDTRFKFGETYKMEKITSGGQPVLLESADFSLTFPSDQTPFIFEVKKGGDGGSCQGEENSCGSLDAALDTVTKLRLKSIELNLVVSDTISKPFSISDESKMILSQGGLARRAFQKYP</sequence>
<reference evidence="2 3" key="1">
    <citation type="journal article" date="2022" name="bioRxiv">
        <title>Genomics of Preaxostyla Flagellates Illuminates Evolutionary Transitions and the Path Towards Mitochondrial Loss.</title>
        <authorList>
            <person name="Novak L.V.F."/>
            <person name="Treitli S.C."/>
            <person name="Pyrih J."/>
            <person name="Halakuc P."/>
            <person name="Pipaliya S.V."/>
            <person name="Vacek V."/>
            <person name="Brzon O."/>
            <person name="Soukal P."/>
            <person name="Eme L."/>
            <person name="Dacks J.B."/>
            <person name="Karnkowska A."/>
            <person name="Elias M."/>
            <person name="Hampl V."/>
        </authorList>
    </citation>
    <scope>NUCLEOTIDE SEQUENCE [LARGE SCALE GENOMIC DNA]</scope>
    <source>
        <strain evidence="2">NAU3</strain>
        <tissue evidence="2">Gut</tissue>
    </source>
</reference>
<evidence type="ECO:0000256" key="1">
    <source>
        <dbReference type="SAM" id="MobiDB-lite"/>
    </source>
</evidence>
<protein>
    <submittedName>
        <fullName evidence="2">Uncharacterized protein</fullName>
    </submittedName>
</protein>
<feature type="region of interest" description="Disordered" evidence="1">
    <location>
        <begin position="197"/>
        <end position="217"/>
    </location>
</feature>
<evidence type="ECO:0000313" key="2">
    <source>
        <dbReference type="EMBL" id="KAK2943665.1"/>
    </source>
</evidence>
<organism evidence="2 3">
    <name type="scientific">Blattamonas nauphoetae</name>
    <dbReference type="NCBI Taxonomy" id="2049346"/>
    <lineage>
        <taxon>Eukaryota</taxon>
        <taxon>Metamonada</taxon>
        <taxon>Preaxostyla</taxon>
        <taxon>Oxymonadida</taxon>
        <taxon>Blattamonas</taxon>
    </lineage>
</organism>
<gene>
    <name evidence="2" type="ORF">BLNAU_21413</name>
</gene>
<evidence type="ECO:0000313" key="3">
    <source>
        <dbReference type="Proteomes" id="UP001281761"/>
    </source>
</evidence>
<comment type="caution">
    <text evidence="2">The sequence shown here is derived from an EMBL/GenBank/DDBJ whole genome shotgun (WGS) entry which is preliminary data.</text>
</comment>
<accession>A0ABQ9WW02</accession>
<name>A0ABQ9WW02_9EUKA</name>
<proteinExistence type="predicted"/>
<dbReference type="EMBL" id="JARBJD010000334">
    <property type="protein sequence ID" value="KAK2943665.1"/>
    <property type="molecule type" value="Genomic_DNA"/>
</dbReference>
<keyword evidence="3" id="KW-1185">Reference proteome</keyword>